<dbReference type="InterPro" id="IPR050553">
    <property type="entry name" value="Thioredoxin_ResA/DsbE_sf"/>
</dbReference>
<evidence type="ECO:0000313" key="7">
    <source>
        <dbReference type="Proteomes" id="UP000192678"/>
    </source>
</evidence>
<comment type="subcellular location">
    <subcellularLocation>
        <location evidence="1">Cell envelope</location>
    </subcellularLocation>
</comment>
<evidence type="ECO:0000313" key="6">
    <source>
        <dbReference type="EMBL" id="SMC61388.1"/>
    </source>
</evidence>
<evidence type="ECO:0000256" key="3">
    <source>
        <dbReference type="ARBA" id="ARBA00023157"/>
    </source>
</evidence>
<dbReference type="AlphaFoldDB" id="A0A1W2AMD8"/>
<dbReference type="Pfam" id="PF13905">
    <property type="entry name" value="Thioredoxin_8"/>
    <property type="match status" value="1"/>
</dbReference>
<evidence type="ECO:0000259" key="5">
    <source>
        <dbReference type="Pfam" id="PF13905"/>
    </source>
</evidence>
<accession>A0A1W2AMD8</accession>
<feature type="domain" description="Thioredoxin-like fold" evidence="5">
    <location>
        <begin position="7"/>
        <end position="82"/>
    </location>
</feature>
<organism evidence="6 7">
    <name type="scientific">Pedobacter nyackensis</name>
    <dbReference type="NCBI Taxonomy" id="475255"/>
    <lineage>
        <taxon>Bacteria</taxon>
        <taxon>Pseudomonadati</taxon>
        <taxon>Bacteroidota</taxon>
        <taxon>Sphingobacteriia</taxon>
        <taxon>Sphingobacteriales</taxon>
        <taxon>Sphingobacteriaceae</taxon>
        <taxon>Pedobacter</taxon>
    </lineage>
</organism>
<dbReference type="EMBL" id="FWYB01000001">
    <property type="protein sequence ID" value="SMC61388.1"/>
    <property type="molecule type" value="Genomic_DNA"/>
</dbReference>
<evidence type="ECO:0000256" key="2">
    <source>
        <dbReference type="ARBA" id="ARBA00022748"/>
    </source>
</evidence>
<dbReference type="PANTHER" id="PTHR42852:SF6">
    <property type="entry name" value="THIOL:DISULFIDE INTERCHANGE PROTEIN DSBE"/>
    <property type="match status" value="1"/>
</dbReference>
<dbReference type="CDD" id="cd02966">
    <property type="entry name" value="TlpA_like_family"/>
    <property type="match status" value="1"/>
</dbReference>
<proteinExistence type="predicted"/>
<dbReference type="PANTHER" id="PTHR42852">
    <property type="entry name" value="THIOL:DISULFIDE INTERCHANGE PROTEIN DSBE"/>
    <property type="match status" value="1"/>
</dbReference>
<protein>
    <submittedName>
        <fullName evidence="6">Thioredoxin-like</fullName>
    </submittedName>
</protein>
<dbReference type="STRING" id="475255.SAMN04488101_101721"/>
<gene>
    <name evidence="6" type="ORF">SAMN04488101_101721</name>
</gene>
<keyword evidence="3" id="KW-1015">Disulfide bond</keyword>
<keyword evidence="2" id="KW-0201">Cytochrome c-type biogenesis</keyword>
<name>A0A1W2AMD8_9SPHI</name>
<evidence type="ECO:0000256" key="1">
    <source>
        <dbReference type="ARBA" id="ARBA00004196"/>
    </source>
</evidence>
<dbReference type="InterPro" id="IPR012336">
    <property type="entry name" value="Thioredoxin-like_fold"/>
</dbReference>
<dbReference type="Gene3D" id="3.40.30.10">
    <property type="entry name" value="Glutaredoxin"/>
    <property type="match status" value="1"/>
</dbReference>
<keyword evidence="4" id="KW-0676">Redox-active center</keyword>
<dbReference type="Proteomes" id="UP000192678">
    <property type="component" value="Unassembled WGS sequence"/>
</dbReference>
<dbReference type="InterPro" id="IPR036249">
    <property type="entry name" value="Thioredoxin-like_sf"/>
</dbReference>
<dbReference type="GO" id="GO:0030313">
    <property type="term" value="C:cell envelope"/>
    <property type="evidence" value="ECO:0007669"/>
    <property type="project" value="UniProtKB-SubCell"/>
</dbReference>
<dbReference type="GO" id="GO:0017004">
    <property type="term" value="P:cytochrome complex assembly"/>
    <property type="evidence" value="ECO:0007669"/>
    <property type="project" value="UniProtKB-KW"/>
</dbReference>
<dbReference type="SUPFAM" id="SSF52833">
    <property type="entry name" value="Thioredoxin-like"/>
    <property type="match status" value="1"/>
</dbReference>
<reference evidence="6 7" key="1">
    <citation type="submission" date="2017-04" db="EMBL/GenBank/DDBJ databases">
        <authorList>
            <person name="Afonso C.L."/>
            <person name="Miller P.J."/>
            <person name="Scott M.A."/>
            <person name="Spackman E."/>
            <person name="Goraichik I."/>
            <person name="Dimitrov K.M."/>
            <person name="Suarez D.L."/>
            <person name="Swayne D.E."/>
        </authorList>
    </citation>
    <scope>NUCLEOTIDE SEQUENCE [LARGE SCALE GENOMIC DNA]</scope>
    <source>
        <strain evidence="6 7">DSM 19625</strain>
    </source>
</reference>
<dbReference type="OrthoDB" id="773263at2"/>
<keyword evidence="7" id="KW-1185">Reference proteome</keyword>
<evidence type="ECO:0000256" key="4">
    <source>
        <dbReference type="ARBA" id="ARBA00023284"/>
    </source>
</evidence>
<sequence>MKTNYLVLPNLIEAKKMYKEKGFEVMTVSLDRQDDLGRWKGMVAALKMDSFVNTNDEGKRLATSLNIKQIPVNYLVDSNGKIIAHNLRGSALEKKLAELLN</sequence>
<dbReference type="RefSeq" id="WP_084287272.1">
    <property type="nucleotide sequence ID" value="NZ_FWYB01000001.1"/>
</dbReference>